<feature type="domain" description="DNA-directed RNA polymerase N-terminal" evidence="10">
    <location>
        <begin position="4"/>
        <end position="285"/>
    </location>
</feature>
<dbReference type="Pfam" id="PF14700">
    <property type="entry name" value="RPOL_N"/>
    <property type="match status" value="1"/>
</dbReference>
<comment type="similarity">
    <text evidence="1 9">Belongs to the phage and mitochondrial RNA polymerase family.</text>
</comment>
<keyword evidence="12" id="KW-1185">Reference proteome</keyword>
<evidence type="ECO:0000256" key="8">
    <source>
        <dbReference type="ARBA" id="ARBA00048552"/>
    </source>
</evidence>
<organism evidence="11 12">
    <name type="scientific">Synechococcus phage S-CBP3</name>
    <dbReference type="NCBI Taxonomy" id="756276"/>
    <lineage>
        <taxon>Viruses</taxon>
        <taxon>Duplodnaviria</taxon>
        <taxon>Heunggongvirae</taxon>
        <taxon>Uroviricota</taxon>
        <taxon>Caudoviricetes</taxon>
        <taxon>Autographivirales</taxon>
        <taxon>Lirvirus</taxon>
        <taxon>Lirvirus SCBP3</taxon>
    </lineage>
</organism>
<dbReference type="SMART" id="SM01311">
    <property type="entry name" value="RPOL_N"/>
    <property type="match status" value="1"/>
</dbReference>
<dbReference type="GO" id="GO:0006351">
    <property type="term" value="P:DNA-templated transcription"/>
    <property type="evidence" value="ECO:0007669"/>
    <property type="project" value="InterPro"/>
</dbReference>
<evidence type="ECO:0000259" key="10">
    <source>
        <dbReference type="SMART" id="SM01311"/>
    </source>
</evidence>
<dbReference type="InterPro" id="IPR002092">
    <property type="entry name" value="DNA-dir_Rpol_phage-type"/>
</dbReference>
<evidence type="ECO:0000256" key="3">
    <source>
        <dbReference type="ARBA" id="ARBA00022478"/>
    </source>
</evidence>
<dbReference type="GO" id="GO:0003677">
    <property type="term" value="F:DNA binding"/>
    <property type="evidence" value="ECO:0007669"/>
    <property type="project" value="InterPro"/>
</dbReference>
<keyword evidence="6 9" id="KW-0804">Transcription</keyword>
<dbReference type="PROSITE" id="PS00489">
    <property type="entry name" value="RNA_POL_PHAGE_2"/>
    <property type="match status" value="1"/>
</dbReference>
<evidence type="ECO:0000256" key="5">
    <source>
        <dbReference type="ARBA" id="ARBA00022695"/>
    </source>
</evidence>
<keyword evidence="3 9" id="KW-0240">DNA-directed RNA polymerase</keyword>
<name>I3ULU9_9CAUD</name>
<dbReference type="PANTHER" id="PTHR10102">
    <property type="entry name" value="DNA-DIRECTED RNA POLYMERASE, MITOCHONDRIAL"/>
    <property type="match status" value="1"/>
</dbReference>
<accession>I3ULU9</accession>
<dbReference type="Gene3D" id="1.10.1320.10">
    <property type="entry name" value="DNA-directed RNA polymerase, N-terminal domain"/>
    <property type="match status" value="1"/>
</dbReference>
<dbReference type="GO" id="GO:0000428">
    <property type="term" value="C:DNA-directed RNA polymerase complex"/>
    <property type="evidence" value="ECO:0007669"/>
    <property type="project" value="UniProtKB-KW"/>
</dbReference>
<dbReference type="SUPFAM" id="SSF56672">
    <property type="entry name" value="DNA/RNA polymerases"/>
    <property type="match status" value="1"/>
</dbReference>
<evidence type="ECO:0000313" key="12">
    <source>
        <dbReference type="Proteomes" id="UP000297819"/>
    </source>
</evidence>
<comment type="function">
    <text evidence="9">DNA-dependent RNA polymerase catalyzes the transcription of DNA into RNA using the four ribonucleoside triphosphates as substrates.</text>
</comment>
<evidence type="ECO:0000256" key="2">
    <source>
        <dbReference type="ARBA" id="ARBA00012418"/>
    </source>
</evidence>
<dbReference type="Pfam" id="PF00940">
    <property type="entry name" value="RNA_pol"/>
    <property type="match status" value="1"/>
</dbReference>
<evidence type="ECO:0000256" key="4">
    <source>
        <dbReference type="ARBA" id="ARBA00022679"/>
    </source>
</evidence>
<dbReference type="InterPro" id="IPR037159">
    <property type="entry name" value="RNA_POL_N_sf"/>
</dbReference>
<dbReference type="InterPro" id="IPR024075">
    <property type="entry name" value="DNA-dir_RNA_pol_helix_hairp_sf"/>
</dbReference>
<dbReference type="InterPro" id="IPR043502">
    <property type="entry name" value="DNA/RNA_pol_sf"/>
</dbReference>
<protein>
    <recommendedName>
        <fullName evidence="2 9">DNA-directed RNA polymerase</fullName>
        <ecNumber evidence="2 9">2.7.7.6</ecNumber>
    </recommendedName>
</protein>
<gene>
    <name evidence="11" type="ORF">SYPG_00013</name>
</gene>
<comment type="catalytic activity">
    <reaction evidence="8 9">
        <text>RNA(n) + a ribonucleoside 5'-triphosphate = RNA(n+1) + diphosphate</text>
        <dbReference type="Rhea" id="RHEA:21248"/>
        <dbReference type="Rhea" id="RHEA-COMP:14527"/>
        <dbReference type="Rhea" id="RHEA-COMP:17342"/>
        <dbReference type="ChEBI" id="CHEBI:33019"/>
        <dbReference type="ChEBI" id="CHEBI:61557"/>
        <dbReference type="ChEBI" id="CHEBI:140395"/>
        <dbReference type="EC" id="2.7.7.6"/>
    </reaction>
</comment>
<reference evidence="11 12" key="1">
    <citation type="submission" date="2010-10" db="EMBL/GenBank/DDBJ databases">
        <title>The Genome Sequence of Synechococcus phage S-CBP3.</title>
        <authorList>
            <consortium name="The Broad Institute Genome Sequencing Platform"/>
            <person name="Henn M.R."/>
            <person name="Chen F."/>
            <person name="Wang K."/>
            <person name="Levin J."/>
            <person name="Malboeuf C."/>
            <person name="Casali M."/>
            <person name="Russ C."/>
            <person name="Lennon N."/>
            <person name="Chapman S.B."/>
            <person name="Erlich R."/>
            <person name="Young S.K."/>
            <person name="Yandava C."/>
            <person name="Zeng Q."/>
            <person name="Alvarado L."/>
            <person name="Anderson S."/>
            <person name="Berlin A."/>
            <person name="Chen Z."/>
            <person name="Freedman E."/>
            <person name="Gellesch M."/>
            <person name="Goldberg J."/>
            <person name="Green L."/>
            <person name="Griggs A."/>
            <person name="Gujja S."/>
            <person name="Heilman E.R."/>
            <person name="Heiman D."/>
            <person name="Hollinger A."/>
            <person name="Howarth C."/>
            <person name="Larson L."/>
            <person name="Mehta T."/>
            <person name="Pearson M."/>
            <person name="Roberts A."/>
            <person name="Ryan E."/>
            <person name="Saif S."/>
            <person name="Shea T."/>
            <person name="Shenoy N."/>
            <person name="Sisk P."/>
            <person name="Stolte C."/>
            <person name="Sykes S."/>
            <person name="White J."/>
            <person name="Haas B."/>
            <person name="Nusbaum C."/>
            <person name="Birren B."/>
        </authorList>
    </citation>
    <scope>NUCLEOTIDE SEQUENCE [LARGE SCALE GENOMIC DNA]</scope>
    <source>
        <strain evidence="11 12">S-CBP3</strain>
    </source>
</reference>
<dbReference type="Gene3D" id="1.10.287.260">
    <property type="match status" value="1"/>
</dbReference>
<evidence type="ECO:0000256" key="9">
    <source>
        <dbReference type="RuleBase" id="RU003805"/>
    </source>
</evidence>
<dbReference type="Gene3D" id="1.10.287.280">
    <property type="match status" value="1"/>
</dbReference>
<keyword evidence="5 9" id="KW-0548">Nucleotidyltransferase</keyword>
<dbReference type="Gene3D" id="1.10.150.20">
    <property type="entry name" value="5' to 3' exonuclease, C-terminal subdomain"/>
    <property type="match status" value="1"/>
</dbReference>
<dbReference type="PROSITE" id="PS00900">
    <property type="entry name" value="RNA_POL_PHAGE_1"/>
    <property type="match status" value="1"/>
</dbReference>
<evidence type="ECO:0000313" key="11">
    <source>
        <dbReference type="EMBL" id="AFK66464.1"/>
    </source>
</evidence>
<evidence type="ECO:0000256" key="7">
    <source>
        <dbReference type="ARBA" id="ARBA00023314"/>
    </source>
</evidence>
<dbReference type="PANTHER" id="PTHR10102:SF0">
    <property type="entry name" value="DNA-DIRECTED RNA POLYMERASE, MITOCHONDRIAL"/>
    <property type="match status" value="1"/>
</dbReference>
<dbReference type="GO" id="GO:0019083">
    <property type="term" value="P:viral transcription"/>
    <property type="evidence" value="ECO:0007669"/>
    <property type="project" value="UniProtKB-KW"/>
</dbReference>
<keyword evidence="4 9" id="KW-0808">Transferase</keyword>
<dbReference type="GO" id="GO:0003899">
    <property type="term" value="F:DNA-directed RNA polymerase activity"/>
    <property type="evidence" value="ECO:0007669"/>
    <property type="project" value="UniProtKB-EC"/>
</dbReference>
<dbReference type="Proteomes" id="UP000297819">
    <property type="component" value="Segment"/>
</dbReference>
<evidence type="ECO:0000256" key="1">
    <source>
        <dbReference type="ARBA" id="ARBA00009493"/>
    </source>
</evidence>
<keyword evidence="7" id="KW-1195">Viral transcription</keyword>
<dbReference type="InterPro" id="IPR029262">
    <property type="entry name" value="RPOL_N"/>
</dbReference>
<evidence type="ECO:0000256" key="6">
    <source>
        <dbReference type="ARBA" id="ARBA00023163"/>
    </source>
</evidence>
<dbReference type="InterPro" id="IPR046950">
    <property type="entry name" value="DNA-dir_Rpol_C_phage-type"/>
</dbReference>
<sequence length="776" mass="88321">MKIADQIRLEREQIACGVNKLHDNVKKLEDKSYASASVYGVSSMKALLPRIVERLEKTYDRINKGYTGRDFKEIKQYLTDLEPLAVAAIAIKVTFDRVFSSKPKANQLVDVCAAIGQAVEAECQMRHYERSAPGLLNDIKKRYWHASCGTQQRLTVVKTMMNRHEVDPWEPWGRHNRVKLGGWLLDAIAEVSQWFEKSTVQEGQKTVNYVVPTAEFMAVRDQIMRDAELFAPIAWPMLVPPNDWSNERAGGYILNEVMHGYDLVRRGGPRIQGKAPIDFLNKIQRVAYTLNPFIVEVAETLQERQTQVGKFVPIVSLDLPPKPVDIAENYEARKDYRRRAAETMNTNAHAFRRSCRTRMTMEAVARFKNVDRFYVPWSFDYRGRAYPIPSFLTPQDTDFGKSLLRFADESYMTHEAEDWLRFQCATTYGLDKAPMSERLAWAHENEELIKRIAKHPIDCLSEWEVADEPWQFLAACDELYHCVLIADRQYTGLPVATDATCSGLQILAGLARDKSTAQLVNVLPGDRPQDAYKVVAETAKPHCPESIQPYMDRKTVKRVVMTVPYNAKPYSNRGYIREALKEKKVEISKEDLTATVKAVRNAMDVVVPGPMAVMSWIESEVRNAIKGGAEFLEWTTPSGFVVHQRLDKYDSQGIRLQLLGQARCKVLVKKEEGGKVDINHHKNATAPNLIHSLDASLLHLSTLRFDAPIALIHDSVLCRATDMSVLSTLVRETYMHLFAEHDYLRDFARQIGAESEPPIIGDLEPESVIESTYFFC</sequence>
<dbReference type="EMBL" id="HQ633062">
    <property type="protein sequence ID" value="AFK66464.1"/>
    <property type="molecule type" value="Genomic_DNA"/>
</dbReference>
<proteinExistence type="inferred from homology"/>
<dbReference type="EC" id="2.7.7.6" evidence="2 9"/>